<keyword evidence="3" id="KW-1185">Reference proteome</keyword>
<evidence type="ECO:0000256" key="1">
    <source>
        <dbReference type="SAM" id="MobiDB-lite"/>
    </source>
</evidence>
<feature type="compositionally biased region" description="Basic and acidic residues" evidence="1">
    <location>
        <begin position="75"/>
        <end position="88"/>
    </location>
</feature>
<gene>
    <name evidence="2" type="ORF">PYCCODRAFT_1011750</name>
</gene>
<sequence>MLEGLQEVSSHSRSVDASLPANIGPFRSARGDWASHGEQTATMRHSGRPSCPRRLPSVTYIKSHRSRVGCGRSSLCERHPQRPDDSHLGDVPPLPLMPQGF</sequence>
<dbReference type="Proteomes" id="UP000193067">
    <property type="component" value="Unassembled WGS sequence"/>
</dbReference>
<evidence type="ECO:0000313" key="2">
    <source>
        <dbReference type="EMBL" id="OSC98238.1"/>
    </source>
</evidence>
<feature type="compositionally biased region" description="Pro residues" evidence="1">
    <location>
        <begin position="92"/>
        <end position="101"/>
    </location>
</feature>
<protein>
    <submittedName>
        <fullName evidence="2">Uncharacterized protein</fullName>
    </submittedName>
</protein>
<name>A0A1Y2IAR6_TRAC3</name>
<reference evidence="2 3" key="1">
    <citation type="journal article" date="2015" name="Biotechnol. Biofuels">
        <title>Enhanced degradation of softwood versus hardwood by the white-rot fungus Pycnoporus coccineus.</title>
        <authorList>
            <person name="Couturier M."/>
            <person name="Navarro D."/>
            <person name="Chevret D."/>
            <person name="Henrissat B."/>
            <person name="Piumi F."/>
            <person name="Ruiz-Duenas F.J."/>
            <person name="Martinez A.T."/>
            <person name="Grigoriev I.V."/>
            <person name="Riley R."/>
            <person name="Lipzen A."/>
            <person name="Berrin J.G."/>
            <person name="Master E.R."/>
            <person name="Rosso M.N."/>
        </authorList>
    </citation>
    <scope>NUCLEOTIDE SEQUENCE [LARGE SCALE GENOMIC DNA]</scope>
    <source>
        <strain evidence="2 3">BRFM310</strain>
    </source>
</reference>
<evidence type="ECO:0000313" key="3">
    <source>
        <dbReference type="Proteomes" id="UP000193067"/>
    </source>
</evidence>
<proteinExistence type="predicted"/>
<feature type="region of interest" description="Disordered" evidence="1">
    <location>
        <begin position="1"/>
        <end position="55"/>
    </location>
</feature>
<dbReference type="AlphaFoldDB" id="A0A1Y2IAR6"/>
<feature type="region of interest" description="Disordered" evidence="1">
    <location>
        <begin position="71"/>
        <end position="101"/>
    </location>
</feature>
<dbReference type="EMBL" id="KZ084140">
    <property type="protein sequence ID" value="OSC98238.1"/>
    <property type="molecule type" value="Genomic_DNA"/>
</dbReference>
<organism evidence="2 3">
    <name type="scientific">Trametes coccinea (strain BRFM310)</name>
    <name type="common">Pycnoporus coccineus</name>
    <dbReference type="NCBI Taxonomy" id="1353009"/>
    <lineage>
        <taxon>Eukaryota</taxon>
        <taxon>Fungi</taxon>
        <taxon>Dikarya</taxon>
        <taxon>Basidiomycota</taxon>
        <taxon>Agaricomycotina</taxon>
        <taxon>Agaricomycetes</taxon>
        <taxon>Polyporales</taxon>
        <taxon>Polyporaceae</taxon>
        <taxon>Trametes</taxon>
    </lineage>
</organism>
<accession>A0A1Y2IAR6</accession>